<evidence type="ECO:0000313" key="4">
    <source>
        <dbReference type="Proteomes" id="UP000294744"/>
    </source>
</evidence>
<sequence>MGQIAEVAGLFDQRTSHDVPRQELPVTGRLGELIPTPREAGTSMRLVVDRGADEGAEFVISASLTVIGRHRDCDIVIDDVTVSRYHAELEIEDGRCFLYDGGSLNGTYVNRRPVEHIELSDSDEVWIGKARFTFHVDAAADVPEPAQR</sequence>
<dbReference type="Proteomes" id="UP000294744">
    <property type="component" value="Unassembled WGS sequence"/>
</dbReference>
<dbReference type="Gene3D" id="2.60.200.20">
    <property type="match status" value="1"/>
</dbReference>
<dbReference type="AlphaFoldDB" id="A0A4R4UTY1"/>
<dbReference type="PROSITE" id="PS50006">
    <property type="entry name" value="FHA_DOMAIN"/>
    <property type="match status" value="1"/>
</dbReference>
<dbReference type="Pfam" id="PF00498">
    <property type="entry name" value="FHA"/>
    <property type="match status" value="1"/>
</dbReference>
<gene>
    <name evidence="3" type="ORF">E1161_04935</name>
</gene>
<dbReference type="InterPro" id="IPR008984">
    <property type="entry name" value="SMAD_FHA_dom_sf"/>
</dbReference>
<dbReference type="OrthoDB" id="3691759at2"/>
<dbReference type="RefSeq" id="WP_132620014.1">
    <property type="nucleotide sequence ID" value="NZ_SMKV01000004.1"/>
</dbReference>
<dbReference type="InterPro" id="IPR000253">
    <property type="entry name" value="FHA_dom"/>
</dbReference>
<name>A0A4R4UTY1_9PSEU</name>
<evidence type="ECO:0000259" key="2">
    <source>
        <dbReference type="PROSITE" id="PS50006"/>
    </source>
</evidence>
<proteinExistence type="predicted"/>
<dbReference type="SMART" id="SM00240">
    <property type="entry name" value="FHA"/>
    <property type="match status" value="1"/>
</dbReference>
<dbReference type="SUPFAM" id="SSF49879">
    <property type="entry name" value="SMAD/FHA domain"/>
    <property type="match status" value="1"/>
</dbReference>
<evidence type="ECO:0000313" key="3">
    <source>
        <dbReference type="EMBL" id="TDC95520.1"/>
    </source>
</evidence>
<reference evidence="3 4" key="1">
    <citation type="submission" date="2019-03" db="EMBL/GenBank/DDBJ databases">
        <title>Draft genome sequences of novel Actinobacteria.</title>
        <authorList>
            <person name="Sahin N."/>
            <person name="Ay H."/>
            <person name="Saygin H."/>
        </authorList>
    </citation>
    <scope>NUCLEOTIDE SEQUENCE [LARGE SCALE GENOMIC DNA]</scope>
    <source>
        <strain evidence="3 4">16K404</strain>
    </source>
</reference>
<evidence type="ECO:0000256" key="1">
    <source>
        <dbReference type="ARBA" id="ARBA00022553"/>
    </source>
</evidence>
<keyword evidence="1" id="KW-0597">Phosphoprotein</keyword>
<dbReference type="PANTHER" id="PTHR23308">
    <property type="entry name" value="NUCLEAR INHIBITOR OF PROTEIN PHOSPHATASE-1"/>
    <property type="match status" value="1"/>
</dbReference>
<dbReference type="EMBL" id="SMKV01000004">
    <property type="protein sequence ID" value="TDC95520.1"/>
    <property type="molecule type" value="Genomic_DNA"/>
</dbReference>
<organism evidence="3 4">
    <name type="scientific">Saccharopolyspora aridisoli</name>
    <dbReference type="NCBI Taxonomy" id="2530385"/>
    <lineage>
        <taxon>Bacteria</taxon>
        <taxon>Bacillati</taxon>
        <taxon>Actinomycetota</taxon>
        <taxon>Actinomycetes</taxon>
        <taxon>Pseudonocardiales</taxon>
        <taxon>Pseudonocardiaceae</taxon>
        <taxon>Saccharopolyspora</taxon>
    </lineage>
</organism>
<feature type="domain" description="FHA" evidence="2">
    <location>
        <begin position="65"/>
        <end position="114"/>
    </location>
</feature>
<comment type="caution">
    <text evidence="3">The sequence shown here is derived from an EMBL/GenBank/DDBJ whole genome shotgun (WGS) entry which is preliminary data.</text>
</comment>
<accession>A0A4R4UTY1</accession>
<protein>
    <submittedName>
        <fullName evidence="3">FHA domain-containing protein</fullName>
    </submittedName>
</protein>
<dbReference type="InterPro" id="IPR050923">
    <property type="entry name" value="Cell_Proc_Reg/RNA_Proc"/>
</dbReference>
<keyword evidence="4" id="KW-1185">Reference proteome</keyword>